<gene>
    <name evidence="2" type="ORF">OYC64_012594</name>
</gene>
<sequence>MSNTNDDSNLLTSQAHIKSDVCSCSARNIQVYKTGAELKAKRKRVSKHRVNSGDTTAAPDQDFGQLSRQSKKQKTYFCNKCVKRCYNEPAPSCFS</sequence>
<dbReference type="AlphaFoldDB" id="A0ABD2GA62"/>
<comment type="caution">
    <text evidence="2">The sequence shown here is derived from an EMBL/GenBank/DDBJ whole genome shotgun (WGS) entry which is preliminary data.</text>
</comment>
<proteinExistence type="predicted"/>
<accession>A0ABD2GA62</accession>
<evidence type="ECO:0000313" key="2">
    <source>
        <dbReference type="EMBL" id="KAL3050600.1"/>
    </source>
</evidence>
<protein>
    <submittedName>
        <fullName evidence="2">Uncharacterized protein</fullName>
    </submittedName>
</protein>
<reference evidence="2 3" key="2">
    <citation type="journal article" date="2024" name="G3 (Bethesda)">
        <title>The genome of the cryopelagic Antarctic bald notothen, Trematomus borchgrevinki.</title>
        <authorList>
            <person name="Rayamajhi N."/>
            <person name="Rivera-Colon A.G."/>
            <person name="Minhas B.F."/>
            <person name="Cheng C.C."/>
            <person name="Catchen J.M."/>
        </authorList>
    </citation>
    <scope>NUCLEOTIDE SEQUENCE [LARGE SCALE GENOMIC DNA]</scope>
    <source>
        <strain evidence="2">AGRC-2024</strain>
    </source>
</reference>
<dbReference type="EMBL" id="JBIYXZ010002081">
    <property type="protein sequence ID" value="KAL3050600.1"/>
    <property type="molecule type" value="Genomic_DNA"/>
</dbReference>
<keyword evidence="3" id="KW-1185">Reference proteome</keyword>
<evidence type="ECO:0000313" key="3">
    <source>
        <dbReference type="Proteomes" id="UP001619887"/>
    </source>
</evidence>
<dbReference type="Proteomes" id="UP001619887">
    <property type="component" value="Unassembled WGS sequence"/>
</dbReference>
<organism evidence="2 3">
    <name type="scientific">Pagothenia borchgrevinki</name>
    <name type="common">Bald rockcod</name>
    <name type="synonym">Trematomus borchgrevinki</name>
    <dbReference type="NCBI Taxonomy" id="8213"/>
    <lineage>
        <taxon>Eukaryota</taxon>
        <taxon>Metazoa</taxon>
        <taxon>Chordata</taxon>
        <taxon>Craniata</taxon>
        <taxon>Vertebrata</taxon>
        <taxon>Euteleostomi</taxon>
        <taxon>Actinopterygii</taxon>
        <taxon>Neopterygii</taxon>
        <taxon>Teleostei</taxon>
        <taxon>Neoteleostei</taxon>
        <taxon>Acanthomorphata</taxon>
        <taxon>Eupercaria</taxon>
        <taxon>Perciformes</taxon>
        <taxon>Notothenioidei</taxon>
        <taxon>Nototheniidae</taxon>
        <taxon>Pagothenia</taxon>
    </lineage>
</organism>
<feature type="region of interest" description="Disordered" evidence="1">
    <location>
        <begin position="42"/>
        <end position="72"/>
    </location>
</feature>
<reference evidence="2 3" key="1">
    <citation type="journal article" date="2022" name="G3 (Bethesda)">
        <title>Evaluating Illumina-, Nanopore-, and PacBio-based genome assembly strategies with the bald notothen, Trematomus borchgrevinki.</title>
        <authorList>
            <person name="Rayamajhi N."/>
            <person name="Cheng C.C."/>
            <person name="Catchen J.M."/>
        </authorList>
    </citation>
    <scope>NUCLEOTIDE SEQUENCE [LARGE SCALE GENOMIC DNA]</scope>
    <source>
        <strain evidence="2">AGRC-2024</strain>
    </source>
</reference>
<evidence type="ECO:0000256" key="1">
    <source>
        <dbReference type="SAM" id="MobiDB-lite"/>
    </source>
</evidence>
<name>A0ABD2GA62_PAGBO</name>